<dbReference type="AlphaFoldDB" id="A0AAV1PSW0"/>
<evidence type="ECO:0000313" key="2">
    <source>
        <dbReference type="Proteomes" id="UP001314229"/>
    </source>
</evidence>
<protein>
    <submittedName>
        <fullName evidence="1">Uncharacterized protein</fullName>
    </submittedName>
</protein>
<organism evidence="1 2">
    <name type="scientific">Scomber scombrus</name>
    <name type="common">Atlantic mackerel</name>
    <name type="synonym">Scomber vernalis</name>
    <dbReference type="NCBI Taxonomy" id="13677"/>
    <lineage>
        <taxon>Eukaryota</taxon>
        <taxon>Metazoa</taxon>
        <taxon>Chordata</taxon>
        <taxon>Craniata</taxon>
        <taxon>Vertebrata</taxon>
        <taxon>Euteleostomi</taxon>
        <taxon>Actinopterygii</taxon>
        <taxon>Neopterygii</taxon>
        <taxon>Teleostei</taxon>
        <taxon>Neoteleostei</taxon>
        <taxon>Acanthomorphata</taxon>
        <taxon>Pelagiaria</taxon>
        <taxon>Scombriformes</taxon>
        <taxon>Scombridae</taxon>
        <taxon>Scomber</taxon>
    </lineage>
</organism>
<dbReference type="Proteomes" id="UP001314229">
    <property type="component" value="Unassembled WGS sequence"/>
</dbReference>
<reference evidence="1 2" key="1">
    <citation type="submission" date="2024-01" db="EMBL/GenBank/DDBJ databases">
        <authorList>
            <person name="Alioto T."/>
            <person name="Alioto T."/>
            <person name="Gomez Garrido J."/>
        </authorList>
    </citation>
    <scope>NUCLEOTIDE SEQUENCE [LARGE SCALE GENOMIC DNA]</scope>
</reference>
<keyword evidence="2" id="KW-1185">Reference proteome</keyword>
<proteinExistence type="predicted"/>
<name>A0AAV1PSW0_SCOSC</name>
<comment type="caution">
    <text evidence="1">The sequence shown here is derived from an EMBL/GenBank/DDBJ whole genome shotgun (WGS) entry which is preliminary data.</text>
</comment>
<gene>
    <name evidence="1" type="ORF">FSCOSCO3_A030457</name>
</gene>
<sequence length="113" mass="12823">MLQDYLMEEELEFRCDCSTKISVHFYDTATGADAAAEAFPVRSIHAAGKATVFSPTFKRADDVEQCGRWDCEEETCSRSAFVSINAAYQYCHKVFVMIDRCDVRLSIPTNFDK</sequence>
<evidence type="ECO:0000313" key="1">
    <source>
        <dbReference type="EMBL" id="CAK6974786.1"/>
    </source>
</evidence>
<accession>A0AAV1PSW0</accession>
<dbReference type="EMBL" id="CAWUFR010000272">
    <property type="protein sequence ID" value="CAK6974786.1"/>
    <property type="molecule type" value="Genomic_DNA"/>
</dbReference>